<organism evidence="2 3">
    <name type="scientific">Coprinellus micaceus</name>
    <name type="common">Glistening ink-cap mushroom</name>
    <name type="synonym">Coprinus micaceus</name>
    <dbReference type="NCBI Taxonomy" id="71717"/>
    <lineage>
        <taxon>Eukaryota</taxon>
        <taxon>Fungi</taxon>
        <taxon>Dikarya</taxon>
        <taxon>Basidiomycota</taxon>
        <taxon>Agaricomycotina</taxon>
        <taxon>Agaricomycetes</taxon>
        <taxon>Agaricomycetidae</taxon>
        <taxon>Agaricales</taxon>
        <taxon>Agaricineae</taxon>
        <taxon>Psathyrellaceae</taxon>
        <taxon>Coprinellus</taxon>
    </lineage>
</organism>
<feature type="compositionally biased region" description="Low complexity" evidence="1">
    <location>
        <begin position="327"/>
        <end position="344"/>
    </location>
</feature>
<feature type="region of interest" description="Disordered" evidence="1">
    <location>
        <begin position="1"/>
        <end position="80"/>
    </location>
</feature>
<proteinExistence type="predicted"/>
<comment type="caution">
    <text evidence="2">The sequence shown here is derived from an EMBL/GenBank/DDBJ whole genome shotgun (WGS) entry which is preliminary data.</text>
</comment>
<feature type="region of interest" description="Disordered" evidence="1">
    <location>
        <begin position="117"/>
        <end position="182"/>
    </location>
</feature>
<feature type="region of interest" description="Disordered" evidence="1">
    <location>
        <begin position="269"/>
        <end position="534"/>
    </location>
</feature>
<reference evidence="2 3" key="1">
    <citation type="journal article" date="2019" name="Nat. Ecol. Evol.">
        <title>Megaphylogeny resolves global patterns of mushroom evolution.</title>
        <authorList>
            <person name="Varga T."/>
            <person name="Krizsan K."/>
            <person name="Foldi C."/>
            <person name="Dima B."/>
            <person name="Sanchez-Garcia M."/>
            <person name="Sanchez-Ramirez S."/>
            <person name="Szollosi G.J."/>
            <person name="Szarkandi J.G."/>
            <person name="Papp V."/>
            <person name="Albert L."/>
            <person name="Andreopoulos W."/>
            <person name="Angelini C."/>
            <person name="Antonin V."/>
            <person name="Barry K.W."/>
            <person name="Bougher N.L."/>
            <person name="Buchanan P."/>
            <person name="Buyck B."/>
            <person name="Bense V."/>
            <person name="Catcheside P."/>
            <person name="Chovatia M."/>
            <person name="Cooper J."/>
            <person name="Damon W."/>
            <person name="Desjardin D."/>
            <person name="Finy P."/>
            <person name="Geml J."/>
            <person name="Haridas S."/>
            <person name="Hughes K."/>
            <person name="Justo A."/>
            <person name="Karasinski D."/>
            <person name="Kautmanova I."/>
            <person name="Kiss B."/>
            <person name="Kocsube S."/>
            <person name="Kotiranta H."/>
            <person name="LaButti K.M."/>
            <person name="Lechner B.E."/>
            <person name="Liimatainen K."/>
            <person name="Lipzen A."/>
            <person name="Lukacs Z."/>
            <person name="Mihaltcheva S."/>
            <person name="Morgado L.N."/>
            <person name="Niskanen T."/>
            <person name="Noordeloos M.E."/>
            <person name="Ohm R.A."/>
            <person name="Ortiz-Santana B."/>
            <person name="Ovrebo C."/>
            <person name="Racz N."/>
            <person name="Riley R."/>
            <person name="Savchenko A."/>
            <person name="Shiryaev A."/>
            <person name="Soop K."/>
            <person name="Spirin V."/>
            <person name="Szebenyi C."/>
            <person name="Tomsovsky M."/>
            <person name="Tulloss R.E."/>
            <person name="Uehling J."/>
            <person name="Grigoriev I.V."/>
            <person name="Vagvolgyi C."/>
            <person name="Papp T."/>
            <person name="Martin F.M."/>
            <person name="Miettinen O."/>
            <person name="Hibbett D.S."/>
            <person name="Nagy L.G."/>
        </authorList>
    </citation>
    <scope>NUCLEOTIDE SEQUENCE [LARGE SCALE GENOMIC DNA]</scope>
    <source>
        <strain evidence="2 3">FP101781</strain>
    </source>
</reference>
<feature type="compositionally biased region" description="Basic and acidic residues" evidence="1">
    <location>
        <begin position="37"/>
        <end position="49"/>
    </location>
</feature>
<evidence type="ECO:0000313" key="2">
    <source>
        <dbReference type="EMBL" id="TEB26911.1"/>
    </source>
</evidence>
<feature type="compositionally biased region" description="Polar residues" evidence="1">
    <location>
        <begin position="117"/>
        <end position="148"/>
    </location>
</feature>
<dbReference type="EMBL" id="QPFP01000044">
    <property type="protein sequence ID" value="TEB26911.1"/>
    <property type="molecule type" value="Genomic_DNA"/>
</dbReference>
<feature type="compositionally biased region" description="Basic and acidic residues" evidence="1">
    <location>
        <begin position="469"/>
        <end position="485"/>
    </location>
</feature>
<feature type="compositionally biased region" description="Low complexity" evidence="1">
    <location>
        <begin position="451"/>
        <end position="468"/>
    </location>
</feature>
<feature type="region of interest" description="Disordered" evidence="1">
    <location>
        <begin position="646"/>
        <end position="673"/>
    </location>
</feature>
<keyword evidence="3" id="KW-1185">Reference proteome</keyword>
<gene>
    <name evidence="2" type="ORF">FA13DRAFT_1712900</name>
</gene>
<protein>
    <submittedName>
        <fullName evidence="2">Uncharacterized protein</fullName>
    </submittedName>
</protein>
<evidence type="ECO:0000313" key="3">
    <source>
        <dbReference type="Proteomes" id="UP000298030"/>
    </source>
</evidence>
<dbReference type="OrthoDB" id="3121235at2759"/>
<accession>A0A4Y7SYX4</accession>
<evidence type="ECO:0000256" key="1">
    <source>
        <dbReference type="SAM" id="MobiDB-lite"/>
    </source>
</evidence>
<dbReference type="AlphaFoldDB" id="A0A4Y7SYX4"/>
<dbReference type="Proteomes" id="UP000298030">
    <property type="component" value="Unassembled WGS sequence"/>
</dbReference>
<name>A0A4Y7SYX4_COPMI</name>
<sequence>MPQAVIHGAFGAGEHGPESVVQSLREESETASSQDQRNVEEDRGHESQRALRFMHSAAREEDLQSPLPALSAHASRSDNSEFATSAMGPFEELVRPSIHCPFYPRSPSIGSIQLQSLGVEPSTRNQSPTHPLAGSQNLEANIIGNSRNPTDDTMLDPERLESHPNTSDFMEGPGQPGQHGVPRTPLEPVDGVTQGQMGSSEEYEARATPPLPFPSPSIIATPSNNSIRLGPSSASPMSALSVTPLSEELEDIFTAQTTAPTLSNVFGLIAPPIHDQPEGDADSPDQNDFSGSDREDGGPEQQGALKEGDRLENGTISNQTGTRELRSSIPSSSPRLLATPPGDSDSPDQDDSHRSVGSPSWDDFRTNDGILKSQDREDSEPENGIASDEIGSLEVRSLEVTLLPRVVTPNNDELGEPEITPAHFSPVPSHLTPSTIDGATRQLEGKPSTPEQLELQSKSQSSQPTRSPEQSRSRSESLSHRRQFETDYMEGIQTVGSSSDTEGGAQRGTERPQDPYTRPNEPSGPPSSRIPRRSTQPLQVPALSLHRASHGREFAYPQDCAELSTQLNRCSNGRLSTGAPSHIGRSSEELFAIEQRRLAGVNLTSRNRTPVSSSHGCFLPLTSALPTCLGSPEIRLGVESPYLSSNTLNQRRKGATEARVEPASNPKPVSNHTPSFRRMMIALPFVLETITMHETASDPSTWRDAEISLIALSQVARGFRATALSYPLYWGYILNPDCQSLPWITRILHRSKDSQLRLTFSKPTSSKPATGLGRLKSLVIQALIIRNLHRCCSIRVGRLTCWILDVEPTTSLQSISIDLRVPNQPERSPYLHRLSPHLHRLFHSSGAFTARSLRLYAHTVAIPATSSAHLTSLEVVEPLVNRFTPGVAERVGLPTARDWMSTISLFPNLEYLHLSRCIDPKQSRLWIRSSREVSYRHMPNLRTVILEGDPEVYTFILGHILHSDRVVEVQLHYSFEEEKDPQDLEIATTLLQAFRDIPDNADYCLWNLILTQDYYSLIAHAESGQRFAITFEPHGQRFPREWSDRGMATKYLTGFVEFLKIAGEGRDRRLGCGKQLCISWPRETNQAFLGLLERAAPFFSSFAQLHTLSLWPEVTVDVLSDALILLQQNLCPPLFPLLQAVAVPLDPGHHAQVDLLHRYAQWRSDRGHPLSTYLFASPWEQTPDRLQVVNPAAYPNAWSNKKLLEIPGLSVLRASCNSDPS</sequence>